<dbReference type="InterPro" id="IPR013094">
    <property type="entry name" value="AB_hydrolase_3"/>
</dbReference>
<dbReference type="STRING" id="39966.A0A369KBK5"/>
<proteinExistence type="predicted"/>
<dbReference type="PANTHER" id="PTHR48081">
    <property type="entry name" value="AB HYDROLASE SUPERFAMILY PROTEIN C4A8.06C"/>
    <property type="match status" value="1"/>
</dbReference>
<evidence type="ECO:0000259" key="2">
    <source>
        <dbReference type="Pfam" id="PF07859"/>
    </source>
</evidence>
<dbReference type="Pfam" id="PF07859">
    <property type="entry name" value="Abhydrolase_3"/>
    <property type="match status" value="1"/>
</dbReference>
<dbReference type="OrthoDB" id="2152029at2759"/>
<dbReference type="GO" id="GO:0016787">
    <property type="term" value="F:hydrolase activity"/>
    <property type="evidence" value="ECO:0007669"/>
    <property type="project" value="UniProtKB-KW"/>
</dbReference>
<gene>
    <name evidence="3" type="ORF">Hypma_000137</name>
</gene>
<evidence type="ECO:0000313" key="4">
    <source>
        <dbReference type="Proteomes" id="UP000076154"/>
    </source>
</evidence>
<dbReference type="SUPFAM" id="SSF53474">
    <property type="entry name" value="alpha/beta-Hydrolases"/>
    <property type="match status" value="1"/>
</dbReference>
<feature type="domain" description="Alpha/beta hydrolase fold-3" evidence="2">
    <location>
        <begin position="18"/>
        <end position="170"/>
    </location>
</feature>
<protein>
    <recommendedName>
        <fullName evidence="2">Alpha/beta hydrolase fold-3 domain-containing protein</fullName>
    </recommendedName>
</protein>
<name>A0A369KBK5_HYPMA</name>
<dbReference type="Gene3D" id="3.40.50.1820">
    <property type="entry name" value="alpha/beta hydrolase"/>
    <property type="match status" value="1"/>
</dbReference>
<accession>A0A369KBK5</accession>
<dbReference type="Proteomes" id="UP000076154">
    <property type="component" value="Unassembled WGS sequence"/>
</dbReference>
<dbReference type="InterPro" id="IPR050300">
    <property type="entry name" value="GDXG_lipolytic_enzyme"/>
</dbReference>
<reference evidence="3" key="1">
    <citation type="submission" date="2018-04" db="EMBL/GenBank/DDBJ databases">
        <title>Whole genome sequencing of Hypsizygus marmoreus.</title>
        <authorList>
            <person name="Choi I.-G."/>
            <person name="Min B."/>
            <person name="Kim J.-G."/>
            <person name="Kim S."/>
            <person name="Oh Y.-L."/>
            <person name="Kong W.-S."/>
            <person name="Park H."/>
            <person name="Jeong J."/>
            <person name="Song E.-S."/>
        </authorList>
    </citation>
    <scope>NUCLEOTIDE SEQUENCE [LARGE SCALE GENOMIC DNA]</scope>
    <source>
        <strain evidence="3">51987-8</strain>
    </source>
</reference>
<dbReference type="InterPro" id="IPR029058">
    <property type="entry name" value="AB_hydrolase_fold"/>
</dbReference>
<sequence>MQLCQANAAFMHILNFHQVPSSSLLLLGDSAGGHLLLMLLSHLVHGHPALPASISLQHPLAGILLLSPSTTHRKLAPSFAENCNKDIVRPEVYECWFSAFCGPAISTPEGLEADGWWTEHLGTPKGWWTGLGTTISKRILLSAGEHECYHDDIKAFARKLVEEMKGEPMDLVFHLEKWDVHNSLCFYPPGTAPEELFELVAAWVTESLSD</sequence>
<keyword evidence="4" id="KW-1185">Reference proteome</keyword>
<dbReference type="EMBL" id="LUEZ02000002">
    <property type="protein sequence ID" value="RDB30962.1"/>
    <property type="molecule type" value="Genomic_DNA"/>
</dbReference>
<comment type="caution">
    <text evidence="3">The sequence shown here is derived from an EMBL/GenBank/DDBJ whole genome shotgun (WGS) entry which is preliminary data.</text>
</comment>
<organism evidence="3 4">
    <name type="scientific">Hypsizygus marmoreus</name>
    <name type="common">White beech mushroom</name>
    <name type="synonym">Agaricus marmoreus</name>
    <dbReference type="NCBI Taxonomy" id="39966"/>
    <lineage>
        <taxon>Eukaryota</taxon>
        <taxon>Fungi</taxon>
        <taxon>Dikarya</taxon>
        <taxon>Basidiomycota</taxon>
        <taxon>Agaricomycotina</taxon>
        <taxon>Agaricomycetes</taxon>
        <taxon>Agaricomycetidae</taxon>
        <taxon>Agaricales</taxon>
        <taxon>Tricholomatineae</taxon>
        <taxon>Lyophyllaceae</taxon>
        <taxon>Hypsizygus</taxon>
    </lineage>
</organism>
<dbReference type="PANTHER" id="PTHR48081:SF31">
    <property type="entry name" value="STERYL ACETYL HYDROLASE MUG81-RELATED"/>
    <property type="match status" value="1"/>
</dbReference>
<evidence type="ECO:0000256" key="1">
    <source>
        <dbReference type="ARBA" id="ARBA00022801"/>
    </source>
</evidence>
<dbReference type="InParanoid" id="A0A369KBK5"/>
<keyword evidence="1" id="KW-0378">Hydrolase</keyword>
<evidence type="ECO:0000313" key="3">
    <source>
        <dbReference type="EMBL" id="RDB30962.1"/>
    </source>
</evidence>
<dbReference type="AlphaFoldDB" id="A0A369KBK5"/>